<dbReference type="EMBL" id="WIOL01000001">
    <property type="protein sequence ID" value="MQT15781.1"/>
    <property type="molecule type" value="Genomic_DNA"/>
</dbReference>
<dbReference type="InterPro" id="IPR036457">
    <property type="entry name" value="PPM-type-like_dom_sf"/>
</dbReference>
<dbReference type="AlphaFoldDB" id="A0A7C9KGL7"/>
<dbReference type="SMART" id="SM00332">
    <property type="entry name" value="PP2Cc"/>
    <property type="match status" value="1"/>
</dbReference>
<comment type="caution">
    <text evidence="2">The sequence shown here is derived from an EMBL/GenBank/DDBJ whole genome shotgun (WGS) entry which is preliminary data.</text>
</comment>
<name>A0A7C9KGL7_9SPHN</name>
<protein>
    <submittedName>
        <fullName evidence="2">Serine/threonine-protein phosphatase</fullName>
    </submittedName>
</protein>
<dbReference type="Pfam" id="PF13672">
    <property type="entry name" value="PP2C_2"/>
    <property type="match status" value="1"/>
</dbReference>
<evidence type="ECO:0000259" key="1">
    <source>
        <dbReference type="PROSITE" id="PS51746"/>
    </source>
</evidence>
<gene>
    <name evidence="2" type="ORF">F3168_00690</name>
</gene>
<dbReference type="SMART" id="SM00331">
    <property type="entry name" value="PP2C_SIG"/>
    <property type="match status" value="1"/>
</dbReference>
<keyword evidence="3" id="KW-1185">Reference proteome</keyword>
<evidence type="ECO:0000313" key="3">
    <source>
        <dbReference type="Proteomes" id="UP000481327"/>
    </source>
</evidence>
<dbReference type="OrthoDB" id="9801841at2"/>
<dbReference type="SUPFAM" id="SSF81606">
    <property type="entry name" value="PP2C-like"/>
    <property type="match status" value="1"/>
</dbReference>
<reference evidence="2 3" key="1">
    <citation type="submission" date="2019-09" db="EMBL/GenBank/DDBJ databases">
        <title>Polymorphobacter sp. isolated from a lake in China.</title>
        <authorList>
            <person name="Liu Z."/>
        </authorList>
    </citation>
    <scope>NUCLEOTIDE SEQUENCE [LARGE SCALE GENOMIC DNA]</scope>
    <source>
        <strain evidence="2 3">D40P</strain>
    </source>
</reference>
<accession>A0A7C9KGL7</accession>
<dbReference type="CDD" id="cd00143">
    <property type="entry name" value="PP2Cc"/>
    <property type="match status" value="1"/>
</dbReference>
<organism evidence="2 3">
    <name type="scientific">Sandarakinorhabdus fusca</name>
    <dbReference type="NCBI Taxonomy" id="1439888"/>
    <lineage>
        <taxon>Bacteria</taxon>
        <taxon>Pseudomonadati</taxon>
        <taxon>Pseudomonadota</taxon>
        <taxon>Alphaproteobacteria</taxon>
        <taxon>Sphingomonadales</taxon>
        <taxon>Sphingosinicellaceae</taxon>
        <taxon>Sandarakinorhabdus</taxon>
    </lineage>
</organism>
<evidence type="ECO:0000313" key="2">
    <source>
        <dbReference type="EMBL" id="MQT15781.1"/>
    </source>
</evidence>
<dbReference type="Gene3D" id="3.60.40.10">
    <property type="entry name" value="PPM-type phosphatase domain"/>
    <property type="match status" value="1"/>
</dbReference>
<feature type="domain" description="PPM-type phosphatase" evidence="1">
    <location>
        <begin position="8"/>
        <end position="234"/>
    </location>
</feature>
<dbReference type="InterPro" id="IPR001932">
    <property type="entry name" value="PPM-type_phosphatase-like_dom"/>
</dbReference>
<dbReference type="RefSeq" id="WP_152576250.1">
    <property type="nucleotide sequence ID" value="NZ_JAATJI010000001.1"/>
</dbReference>
<sequence length="251" mass="26420">MTRFRIRSAAATHVGAVRTVNEDSILSRDDLCLWVVADGMGGHANGQWASTTLVETIDAVQLGDDDPYPHLLGALYAGNGAIVRAGAANCASMGTTVVVLHLGDREVTGLWVGDSRIYRRRDGVLSQLTRDHSMVQELVDRGSIAADEAETHPMAHVLSRAVGMDEELSHDAFRDEAAIGDVYLLCSDGLSKVLTHDAIDARLAASPARAVEGLIADTLAAGAPDNVSVIVVSLEQATMIAPASGVQAVDQ</sequence>
<dbReference type="Proteomes" id="UP000481327">
    <property type="component" value="Unassembled WGS sequence"/>
</dbReference>
<proteinExistence type="predicted"/>
<dbReference type="PROSITE" id="PS51746">
    <property type="entry name" value="PPM_2"/>
    <property type="match status" value="1"/>
</dbReference>